<dbReference type="Pfam" id="PF00046">
    <property type="entry name" value="Homeodomain"/>
    <property type="match status" value="1"/>
</dbReference>
<name>D5AB83_PICSI</name>
<dbReference type="PRINTS" id="PR00031">
    <property type="entry name" value="HTHREPRESSR"/>
</dbReference>
<dbReference type="GO" id="GO:0042802">
    <property type="term" value="F:identical protein binding"/>
    <property type="evidence" value="ECO:0007669"/>
    <property type="project" value="UniProtKB-ARBA"/>
</dbReference>
<feature type="domain" description="Homeobox" evidence="12">
    <location>
        <begin position="77"/>
        <end position="137"/>
    </location>
</feature>
<dbReference type="EMBL" id="BT123485">
    <property type="protein sequence ID" value="ADE76802.1"/>
    <property type="molecule type" value="mRNA"/>
</dbReference>
<evidence type="ECO:0000256" key="3">
    <source>
        <dbReference type="ARBA" id="ARBA00023125"/>
    </source>
</evidence>
<evidence type="ECO:0000256" key="1">
    <source>
        <dbReference type="ARBA" id="ARBA00004123"/>
    </source>
</evidence>
<evidence type="ECO:0000256" key="4">
    <source>
        <dbReference type="ARBA" id="ARBA00023155"/>
    </source>
</evidence>
<proteinExistence type="evidence at transcript level"/>
<keyword evidence="3 8" id="KW-0238">DNA-binding</keyword>
<dbReference type="GO" id="GO:0000981">
    <property type="term" value="F:DNA-binding transcription factor activity, RNA polymerase II-specific"/>
    <property type="evidence" value="ECO:0007669"/>
    <property type="project" value="InterPro"/>
</dbReference>
<dbReference type="InterPro" id="IPR000047">
    <property type="entry name" value="HTH_motif"/>
</dbReference>
<comment type="subcellular location">
    <subcellularLocation>
        <location evidence="1 8 9">Nucleus</location>
    </subcellularLocation>
</comment>
<evidence type="ECO:0000256" key="6">
    <source>
        <dbReference type="ARBA" id="ARBA00023242"/>
    </source>
</evidence>
<dbReference type="InterPro" id="IPR017970">
    <property type="entry name" value="Homeobox_CS"/>
</dbReference>
<keyword evidence="2" id="KW-0805">Transcription regulation</keyword>
<organism evidence="13">
    <name type="scientific">Picea sitchensis</name>
    <name type="common">Sitka spruce</name>
    <name type="synonym">Pinus sitchensis</name>
    <dbReference type="NCBI Taxonomy" id="3332"/>
    <lineage>
        <taxon>Eukaryota</taxon>
        <taxon>Viridiplantae</taxon>
        <taxon>Streptophyta</taxon>
        <taxon>Embryophyta</taxon>
        <taxon>Tracheophyta</taxon>
        <taxon>Spermatophyta</taxon>
        <taxon>Pinopsida</taxon>
        <taxon>Pinidae</taxon>
        <taxon>Conifers I</taxon>
        <taxon>Pinales</taxon>
        <taxon>Pinaceae</taxon>
        <taxon>Picea</taxon>
    </lineage>
</organism>
<sequence length="328" mass="37439">MMMSGGRMYGGPNVLVMGNENISRSADALEALLSSPVFNGSRSVANLEEVIGNVSKRPFYNSFDQEETGDEDLDDCIHPPEKKRRLTADQVQFLERSFEIENKLEPERKIQLAKDLGLQPRQVAVWFQNRRARWKTKQLERDYDILKSRYENLRVDYDSLLKEKDKLRAEVTFLTGKLHSKDCDLEAQTKDSEYVDKKVFPQPASQCVEKFERGTSIKDTPPSCKHEDLLSSGTDSSGVLDEDSPHHVDCGHSSLDHVNSHLFEADQSDLSHADEEEEEEGMSEKLLPQTYTYHLLKVEDGPYPDASIASYNEMFAMEDQVPLGPWWD</sequence>
<evidence type="ECO:0000313" key="13">
    <source>
        <dbReference type="EMBL" id="ADE76802.1"/>
    </source>
</evidence>
<keyword evidence="10" id="KW-0175">Coiled coil</keyword>
<evidence type="ECO:0000259" key="12">
    <source>
        <dbReference type="PROSITE" id="PS50071"/>
    </source>
</evidence>
<dbReference type="InterPro" id="IPR045224">
    <property type="entry name" value="HDZip_class_I_plant"/>
</dbReference>
<evidence type="ECO:0000256" key="9">
    <source>
        <dbReference type="RuleBase" id="RU000682"/>
    </source>
</evidence>
<dbReference type="SMART" id="SM00389">
    <property type="entry name" value="HOX"/>
    <property type="match status" value="1"/>
</dbReference>
<dbReference type="PANTHER" id="PTHR24326:SF606">
    <property type="entry name" value="HOMEOBOX-LEUCINE ZIPPER PROTEIN ATHB-54"/>
    <property type="match status" value="1"/>
</dbReference>
<dbReference type="InterPro" id="IPR009057">
    <property type="entry name" value="Homeodomain-like_sf"/>
</dbReference>
<evidence type="ECO:0000256" key="8">
    <source>
        <dbReference type="PROSITE-ProRule" id="PRU00108"/>
    </source>
</evidence>
<dbReference type="InterPro" id="IPR001356">
    <property type="entry name" value="HD"/>
</dbReference>
<dbReference type="CDD" id="cd00086">
    <property type="entry name" value="homeodomain"/>
    <property type="match status" value="1"/>
</dbReference>
<dbReference type="GO" id="GO:0005634">
    <property type="term" value="C:nucleus"/>
    <property type="evidence" value="ECO:0007669"/>
    <property type="project" value="UniProtKB-SubCell"/>
</dbReference>
<keyword evidence="4 8" id="KW-0371">Homeobox</keyword>
<evidence type="ECO:0000256" key="5">
    <source>
        <dbReference type="ARBA" id="ARBA00023163"/>
    </source>
</evidence>
<accession>D5AB83</accession>
<protein>
    <recommendedName>
        <fullName evidence="12">Homeobox domain-containing protein</fullName>
    </recommendedName>
</protein>
<dbReference type="Gene3D" id="1.10.10.60">
    <property type="entry name" value="Homeodomain-like"/>
    <property type="match status" value="1"/>
</dbReference>
<feature type="DNA-binding region" description="Homeobox" evidence="8">
    <location>
        <begin position="79"/>
        <end position="138"/>
    </location>
</feature>
<evidence type="ECO:0000256" key="11">
    <source>
        <dbReference type="SAM" id="MobiDB-lite"/>
    </source>
</evidence>
<comment type="similarity">
    <text evidence="7">Belongs to the HD-ZIP homeobox family. Class I subfamily.</text>
</comment>
<dbReference type="PROSITE" id="PS00027">
    <property type="entry name" value="HOMEOBOX_1"/>
    <property type="match status" value="1"/>
</dbReference>
<dbReference type="GO" id="GO:0045893">
    <property type="term" value="P:positive regulation of DNA-templated transcription"/>
    <property type="evidence" value="ECO:0007669"/>
    <property type="project" value="TreeGrafter"/>
</dbReference>
<evidence type="ECO:0000256" key="10">
    <source>
        <dbReference type="SAM" id="Coils"/>
    </source>
</evidence>
<keyword evidence="5" id="KW-0804">Transcription</keyword>
<feature type="region of interest" description="Disordered" evidence="11">
    <location>
        <begin position="218"/>
        <end position="246"/>
    </location>
</feature>
<dbReference type="GO" id="GO:0043565">
    <property type="term" value="F:sequence-specific DNA binding"/>
    <property type="evidence" value="ECO:0007669"/>
    <property type="project" value="InterPro"/>
</dbReference>
<dbReference type="AlphaFoldDB" id="D5AB83"/>
<feature type="coiled-coil region" evidence="10">
    <location>
        <begin position="136"/>
        <end position="177"/>
    </location>
</feature>
<dbReference type="SUPFAM" id="SSF46689">
    <property type="entry name" value="Homeodomain-like"/>
    <property type="match status" value="1"/>
</dbReference>
<dbReference type="Pfam" id="PF02183">
    <property type="entry name" value="HALZ"/>
    <property type="match status" value="1"/>
</dbReference>
<dbReference type="PROSITE" id="PS50071">
    <property type="entry name" value="HOMEOBOX_2"/>
    <property type="match status" value="1"/>
</dbReference>
<dbReference type="FunFam" id="1.10.10.60:FF:000159">
    <property type="entry name" value="Homeobox-leucine zipper protein HAT5"/>
    <property type="match status" value="1"/>
</dbReference>
<evidence type="ECO:0000256" key="7">
    <source>
        <dbReference type="ARBA" id="ARBA00025748"/>
    </source>
</evidence>
<reference evidence="13" key="1">
    <citation type="submission" date="2010-04" db="EMBL/GenBank/DDBJ databases">
        <authorList>
            <person name="Reid K.E."/>
            <person name="Liao N."/>
            <person name="Chan S."/>
            <person name="Docking R."/>
            <person name="Taylor G."/>
            <person name="Moore R."/>
            <person name="Mayo M."/>
            <person name="Munro S."/>
            <person name="King J."/>
            <person name="Yanchuk A."/>
            <person name="Holt R."/>
            <person name="Jones S."/>
            <person name="Marra M."/>
            <person name="Ritland C.E."/>
            <person name="Ritland K."/>
            <person name="Bohlmann J."/>
        </authorList>
    </citation>
    <scope>NUCLEOTIDE SEQUENCE</scope>
    <source>
        <tissue evidence="13">Bud</tissue>
    </source>
</reference>
<keyword evidence="6 8" id="KW-0539">Nucleus</keyword>
<evidence type="ECO:0000256" key="2">
    <source>
        <dbReference type="ARBA" id="ARBA00023015"/>
    </source>
</evidence>
<dbReference type="InterPro" id="IPR003106">
    <property type="entry name" value="Leu_zip_homeo"/>
</dbReference>
<dbReference type="PANTHER" id="PTHR24326">
    <property type="entry name" value="HOMEOBOX-LEUCINE ZIPPER PROTEIN"/>
    <property type="match status" value="1"/>
</dbReference>